<dbReference type="OrthoDB" id="5135333at2759"/>
<dbReference type="AlphaFoldDB" id="A0A6A6UHB5"/>
<dbReference type="PANTHER" id="PTHR33112:SF12">
    <property type="entry name" value="HETEROKARYON INCOMPATIBILITY DOMAIN-CONTAINING PROTEIN"/>
    <property type="match status" value="1"/>
</dbReference>
<protein>
    <submittedName>
        <fullName evidence="3">HET-domain-containing protein</fullName>
    </submittedName>
</protein>
<dbReference type="PANTHER" id="PTHR33112">
    <property type="entry name" value="DOMAIN PROTEIN, PUTATIVE-RELATED"/>
    <property type="match status" value="1"/>
</dbReference>
<evidence type="ECO:0000313" key="4">
    <source>
        <dbReference type="Proteomes" id="UP000799302"/>
    </source>
</evidence>
<dbReference type="Pfam" id="PF06985">
    <property type="entry name" value="HET"/>
    <property type="match status" value="1"/>
</dbReference>
<reference evidence="3" key="1">
    <citation type="journal article" date="2020" name="Stud. Mycol.">
        <title>101 Dothideomycetes genomes: a test case for predicting lifestyles and emergence of pathogens.</title>
        <authorList>
            <person name="Haridas S."/>
            <person name="Albert R."/>
            <person name="Binder M."/>
            <person name="Bloem J."/>
            <person name="Labutti K."/>
            <person name="Salamov A."/>
            <person name="Andreopoulos B."/>
            <person name="Baker S."/>
            <person name="Barry K."/>
            <person name="Bills G."/>
            <person name="Bluhm B."/>
            <person name="Cannon C."/>
            <person name="Castanera R."/>
            <person name="Culley D."/>
            <person name="Daum C."/>
            <person name="Ezra D."/>
            <person name="Gonzalez J."/>
            <person name="Henrissat B."/>
            <person name="Kuo A."/>
            <person name="Liang C."/>
            <person name="Lipzen A."/>
            <person name="Lutzoni F."/>
            <person name="Magnuson J."/>
            <person name="Mondo S."/>
            <person name="Nolan M."/>
            <person name="Ohm R."/>
            <person name="Pangilinan J."/>
            <person name="Park H.-J."/>
            <person name="Ramirez L."/>
            <person name="Alfaro M."/>
            <person name="Sun H."/>
            <person name="Tritt A."/>
            <person name="Yoshinaga Y."/>
            <person name="Zwiers L.-H."/>
            <person name="Turgeon B."/>
            <person name="Goodwin S."/>
            <person name="Spatafora J."/>
            <person name="Crous P."/>
            <person name="Grigoriev I."/>
        </authorList>
    </citation>
    <scope>NUCLEOTIDE SEQUENCE</scope>
    <source>
        <strain evidence="3">CBS 115976</strain>
    </source>
</reference>
<evidence type="ECO:0000256" key="1">
    <source>
        <dbReference type="SAM" id="MobiDB-lite"/>
    </source>
</evidence>
<sequence>MPKISSRGPAFGRKRKAPAKQPTAGIRTSKRLQKEEMRVAALASASSTTNVSELQLCCSYCTRNGLGDISAYVIIESINRDELRHILHNMNNSACNSCELLGGAIRMTDLLPDREGIGSGDLNSFAPFKMTTYKGKLVISDSHKSYDSVLLDTNHGDNPITIPESIDFAAPIAWLEHCKRNHEKGCGQRDVALRHLTPIDVILVDVNRDCLTMSTTASTYFALSYVWGGTEIAKTTMNSQAAFRQPGSLKDGLTLPKTISDAMLLTKKMGVGYLWVDCLCVVQDSPNKHQEIGNMDIVYSQAELTIVAANGMDADSGLPGVRPKTRRETVASKIQGPYFLKRQMPVDKPSIFDQTTYSTRGWTFQELTLSKRVLLVTNNQLVFHCDTTRCSESQSGEESHRNGEVGAGIIDLRNKKSSTRSNISILQSYFAMVTEYCKKRLSYQADIENAFAGLASILQEWCGETPVIHGMLSSLFGHSMMWFFDTHQHLFSAYSLTERGKRRDGFPSWSWTGWIACYSNLNSDSNPELPVQSLIDNVEITIYSERYISSESLSIADKSFMREGAVGTGQQIQVNLEPTQYNSSVGCSSTLAFDGERTEWKNFAVKGTTAHNATFAFARSGKTLECGFLSVAPEAEICHEIYESATDPLSEADCGWSLVRLYHLRMAKEAQFEGLQFTFERIEKNSEGLESGFAERFQERLQATDLLFVLLIRRNGQHWERIGSGVMFQKDWPSTSKRAKVRAYRERIVLV</sequence>
<dbReference type="InterPro" id="IPR010730">
    <property type="entry name" value="HET"/>
</dbReference>
<dbReference type="Proteomes" id="UP000799302">
    <property type="component" value="Unassembled WGS sequence"/>
</dbReference>
<name>A0A6A6UHB5_9PEZI</name>
<feature type="region of interest" description="Disordered" evidence="1">
    <location>
        <begin position="1"/>
        <end position="26"/>
    </location>
</feature>
<accession>A0A6A6UHB5</accession>
<organism evidence="3 4">
    <name type="scientific">Microthyrium microscopicum</name>
    <dbReference type="NCBI Taxonomy" id="703497"/>
    <lineage>
        <taxon>Eukaryota</taxon>
        <taxon>Fungi</taxon>
        <taxon>Dikarya</taxon>
        <taxon>Ascomycota</taxon>
        <taxon>Pezizomycotina</taxon>
        <taxon>Dothideomycetes</taxon>
        <taxon>Dothideomycetes incertae sedis</taxon>
        <taxon>Microthyriales</taxon>
        <taxon>Microthyriaceae</taxon>
        <taxon>Microthyrium</taxon>
    </lineage>
</organism>
<evidence type="ECO:0000313" key="3">
    <source>
        <dbReference type="EMBL" id="KAF2670837.1"/>
    </source>
</evidence>
<evidence type="ECO:0000259" key="2">
    <source>
        <dbReference type="Pfam" id="PF06985"/>
    </source>
</evidence>
<keyword evidence="4" id="KW-1185">Reference proteome</keyword>
<dbReference type="EMBL" id="MU004233">
    <property type="protein sequence ID" value="KAF2670837.1"/>
    <property type="molecule type" value="Genomic_DNA"/>
</dbReference>
<feature type="domain" description="Heterokaryon incompatibility" evidence="2">
    <location>
        <begin position="220"/>
        <end position="366"/>
    </location>
</feature>
<gene>
    <name evidence="3" type="ORF">BT63DRAFT_477428</name>
</gene>
<proteinExistence type="predicted"/>